<gene>
    <name evidence="1" type="ORF">EVAR_51915_1</name>
</gene>
<sequence>MLPARCYFSNGRRHARTPKRLVPIPNESHERAYAQNCLLSAKSTAAADEMTGQRRGGEGLLRECGRSARSGLAPYQINPLRNDLTPVMSSLFCRCSICDDEMLWVQINSFVLKEPSDATLKRSSGTRCEIAVEPNNMFPFAISHRNLRAPDRRRLVRHREGGRAHPRSERDACIRCERVRARKWPWLLPLATYGITLHAPY</sequence>
<dbReference type="AlphaFoldDB" id="A0A4C1XK38"/>
<evidence type="ECO:0000313" key="1">
    <source>
        <dbReference type="EMBL" id="GBP62669.1"/>
    </source>
</evidence>
<dbReference type="EMBL" id="BGZK01000846">
    <property type="protein sequence ID" value="GBP62669.1"/>
    <property type="molecule type" value="Genomic_DNA"/>
</dbReference>
<evidence type="ECO:0000313" key="2">
    <source>
        <dbReference type="Proteomes" id="UP000299102"/>
    </source>
</evidence>
<comment type="caution">
    <text evidence="1">The sequence shown here is derived from an EMBL/GenBank/DDBJ whole genome shotgun (WGS) entry which is preliminary data.</text>
</comment>
<organism evidence="1 2">
    <name type="scientific">Eumeta variegata</name>
    <name type="common">Bagworm moth</name>
    <name type="synonym">Eumeta japonica</name>
    <dbReference type="NCBI Taxonomy" id="151549"/>
    <lineage>
        <taxon>Eukaryota</taxon>
        <taxon>Metazoa</taxon>
        <taxon>Ecdysozoa</taxon>
        <taxon>Arthropoda</taxon>
        <taxon>Hexapoda</taxon>
        <taxon>Insecta</taxon>
        <taxon>Pterygota</taxon>
        <taxon>Neoptera</taxon>
        <taxon>Endopterygota</taxon>
        <taxon>Lepidoptera</taxon>
        <taxon>Glossata</taxon>
        <taxon>Ditrysia</taxon>
        <taxon>Tineoidea</taxon>
        <taxon>Psychidae</taxon>
        <taxon>Oiketicinae</taxon>
        <taxon>Eumeta</taxon>
    </lineage>
</organism>
<keyword evidence="2" id="KW-1185">Reference proteome</keyword>
<name>A0A4C1XK38_EUMVA</name>
<reference evidence="1 2" key="1">
    <citation type="journal article" date="2019" name="Commun. Biol.">
        <title>The bagworm genome reveals a unique fibroin gene that provides high tensile strength.</title>
        <authorList>
            <person name="Kono N."/>
            <person name="Nakamura H."/>
            <person name="Ohtoshi R."/>
            <person name="Tomita M."/>
            <person name="Numata K."/>
            <person name="Arakawa K."/>
        </authorList>
    </citation>
    <scope>NUCLEOTIDE SEQUENCE [LARGE SCALE GENOMIC DNA]</scope>
</reference>
<dbReference type="Proteomes" id="UP000299102">
    <property type="component" value="Unassembled WGS sequence"/>
</dbReference>
<protein>
    <submittedName>
        <fullName evidence="1">Uncharacterized protein</fullName>
    </submittedName>
</protein>
<accession>A0A4C1XK38</accession>
<proteinExistence type="predicted"/>